<dbReference type="Proteomes" id="UP000236544">
    <property type="component" value="Unassembled WGS sequence"/>
</dbReference>
<evidence type="ECO:0000313" key="3">
    <source>
        <dbReference type="Proteomes" id="UP000236544"/>
    </source>
</evidence>
<accession>A0A0P1KT81</accession>
<feature type="region of interest" description="Disordered" evidence="1">
    <location>
        <begin position="189"/>
        <end position="214"/>
    </location>
</feature>
<dbReference type="OrthoDB" id="4033066at2759"/>
<protein>
    <submittedName>
        <fullName evidence="2">LAQU0S04e10110g1_1</fullName>
    </submittedName>
</protein>
<keyword evidence="3" id="KW-1185">Reference proteome</keyword>
<organism evidence="2 3">
    <name type="scientific">Lachancea quebecensis</name>
    <dbReference type="NCBI Taxonomy" id="1654605"/>
    <lineage>
        <taxon>Eukaryota</taxon>
        <taxon>Fungi</taxon>
        <taxon>Dikarya</taxon>
        <taxon>Ascomycota</taxon>
        <taxon>Saccharomycotina</taxon>
        <taxon>Saccharomycetes</taxon>
        <taxon>Saccharomycetales</taxon>
        <taxon>Saccharomycetaceae</taxon>
        <taxon>Lachancea</taxon>
    </lineage>
</organism>
<gene>
    <name evidence="2" type="ORF">LAQU0_S04e10110g</name>
</gene>
<sequence length="214" mass="24023">MAFERVRKLRKRVSEISVLKRGSRVAVQKRPARDGCNRQPLNYSVANLIEQAGSDYAKGETDMAIYRLTRVLSKIEKEAAESTGPSLILPGASEIQEPPFRMLLLRNEVDFASYAEPWCERPHEELAPITDVDYSQGTIASNEVSVQDDLNYTIRDADSQVFEFSDMVERSFNLLTISGGILEDEATRLDEEAPNSTSADPEAPWKEDGYHHGL</sequence>
<feature type="compositionally biased region" description="Basic and acidic residues" evidence="1">
    <location>
        <begin position="203"/>
        <end position="214"/>
    </location>
</feature>
<dbReference type="EMBL" id="LN890563">
    <property type="protein sequence ID" value="CUS22183.1"/>
    <property type="molecule type" value="Genomic_DNA"/>
</dbReference>
<evidence type="ECO:0000313" key="2">
    <source>
        <dbReference type="EMBL" id="CUS22183.1"/>
    </source>
</evidence>
<dbReference type="AlphaFoldDB" id="A0A0P1KT81"/>
<reference evidence="3" key="1">
    <citation type="submission" date="2015-10" db="EMBL/GenBank/DDBJ databases">
        <authorList>
            <person name="Devillers H."/>
        </authorList>
    </citation>
    <scope>NUCLEOTIDE SEQUENCE [LARGE SCALE GENOMIC DNA]</scope>
</reference>
<evidence type="ECO:0000256" key="1">
    <source>
        <dbReference type="SAM" id="MobiDB-lite"/>
    </source>
</evidence>
<proteinExistence type="predicted"/>
<name>A0A0P1KT81_9SACH</name>